<proteinExistence type="predicted"/>
<dbReference type="EMBL" id="BK016184">
    <property type="protein sequence ID" value="DAG00904.1"/>
    <property type="molecule type" value="Genomic_DNA"/>
</dbReference>
<sequence>MKEFLLYLWQLPQNLLGLFCIMFYKPIIKYYYEDDKGHKFVVYGQRNTGKSFSLGKYLFCFCDKEGAIRETTLYHEYGHTFQSRRLGWLYLIVVGAYSGIRCWLHSGDGYYDHYPEKQADKYGNVKHKKNSTIRYVEKRTLTKLRTSYFHNDGS</sequence>
<protein>
    <submittedName>
        <fullName evidence="1">Vgr2b binding protein</fullName>
    </submittedName>
</protein>
<evidence type="ECO:0000313" key="1">
    <source>
        <dbReference type="EMBL" id="DAG00904.1"/>
    </source>
</evidence>
<organism evidence="1">
    <name type="scientific">CrAss-like virus sp. ctelJ1</name>
    <dbReference type="NCBI Taxonomy" id="2825838"/>
    <lineage>
        <taxon>Viruses</taxon>
        <taxon>Duplodnaviria</taxon>
        <taxon>Heunggongvirae</taxon>
        <taxon>Uroviricota</taxon>
        <taxon>Caudoviricetes</taxon>
        <taxon>Crassvirales</taxon>
    </lineage>
</organism>
<accession>A0A8S5V2D1</accession>
<name>A0A8S5V2D1_9CAUD</name>
<reference evidence="1" key="1">
    <citation type="journal article" date="2021" name="Proc. Natl. Acad. Sci. U.S.A.">
        <title>A Catalog of Tens of Thousands of Viruses from Human Metagenomes Reveals Hidden Associations with Chronic Diseases.</title>
        <authorList>
            <person name="Tisza M.J."/>
            <person name="Buck C.B."/>
        </authorList>
    </citation>
    <scope>NUCLEOTIDE SEQUENCE</scope>
    <source>
        <strain evidence="1">CtelJ1</strain>
    </source>
</reference>